<evidence type="ECO:0000259" key="11">
    <source>
        <dbReference type="Pfam" id="PF21082"/>
    </source>
</evidence>
<dbReference type="Pfam" id="PF00924">
    <property type="entry name" value="MS_channel_2nd"/>
    <property type="match status" value="1"/>
</dbReference>
<name>A0ABQ5VSJ2_9RHOB</name>
<dbReference type="InterPro" id="IPR011066">
    <property type="entry name" value="MscS_channel_C_sf"/>
</dbReference>
<reference evidence="13" key="1">
    <citation type="journal article" date="2019" name="Int. J. Syst. Evol. Microbiol.">
        <title>The Global Catalogue of Microorganisms (GCM) 10K type strain sequencing project: providing services to taxonomists for standard genome sequencing and annotation.</title>
        <authorList>
            <consortium name="The Broad Institute Genomics Platform"/>
            <consortium name="The Broad Institute Genome Sequencing Center for Infectious Disease"/>
            <person name="Wu L."/>
            <person name="Ma J."/>
        </authorList>
    </citation>
    <scope>NUCLEOTIDE SEQUENCE [LARGE SCALE GENOMIC DNA]</scope>
    <source>
        <strain evidence="13">NBRC 110140</strain>
    </source>
</reference>
<evidence type="ECO:0000256" key="8">
    <source>
        <dbReference type="SAM" id="SignalP"/>
    </source>
</evidence>
<keyword evidence="5 7" id="KW-1133">Transmembrane helix</keyword>
<dbReference type="RefSeq" id="WP_284375768.1">
    <property type="nucleotide sequence ID" value="NZ_BSNN01000002.1"/>
</dbReference>
<evidence type="ECO:0000256" key="2">
    <source>
        <dbReference type="ARBA" id="ARBA00008017"/>
    </source>
</evidence>
<dbReference type="Proteomes" id="UP001156694">
    <property type="component" value="Unassembled WGS sequence"/>
</dbReference>
<protein>
    <submittedName>
        <fullName evidence="12">Mechanosensitive ion channel protein MscS</fullName>
    </submittedName>
</protein>
<evidence type="ECO:0000256" key="4">
    <source>
        <dbReference type="ARBA" id="ARBA00022692"/>
    </source>
</evidence>
<evidence type="ECO:0000259" key="9">
    <source>
        <dbReference type="Pfam" id="PF00924"/>
    </source>
</evidence>
<evidence type="ECO:0000259" key="10">
    <source>
        <dbReference type="Pfam" id="PF12607"/>
    </source>
</evidence>
<dbReference type="InterPro" id="IPR006685">
    <property type="entry name" value="MscS_channel_2nd"/>
</dbReference>
<evidence type="ECO:0000313" key="12">
    <source>
        <dbReference type="EMBL" id="GLQ34154.1"/>
    </source>
</evidence>
<feature type="transmembrane region" description="Helical" evidence="7">
    <location>
        <begin position="400"/>
        <end position="425"/>
    </location>
</feature>
<proteinExistence type="inferred from homology"/>
<feature type="transmembrane region" description="Helical" evidence="7">
    <location>
        <begin position="200"/>
        <end position="217"/>
    </location>
</feature>
<accession>A0ABQ5VSJ2</accession>
<evidence type="ECO:0000256" key="5">
    <source>
        <dbReference type="ARBA" id="ARBA00022989"/>
    </source>
</evidence>
<feature type="transmembrane region" description="Helical" evidence="7">
    <location>
        <begin position="279"/>
        <end position="298"/>
    </location>
</feature>
<dbReference type="Pfam" id="PF21082">
    <property type="entry name" value="MS_channel_3rd"/>
    <property type="match status" value="1"/>
</dbReference>
<dbReference type="PANTHER" id="PTHR30347:SF1">
    <property type="entry name" value="MECHANOSENSITIVE CHANNEL MSCK"/>
    <property type="match status" value="1"/>
</dbReference>
<dbReference type="PANTHER" id="PTHR30347">
    <property type="entry name" value="POTASSIUM CHANNEL RELATED"/>
    <property type="match status" value="1"/>
</dbReference>
<dbReference type="SUPFAM" id="SSF82689">
    <property type="entry name" value="Mechanosensitive channel protein MscS (YggB), C-terminal domain"/>
    <property type="match status" value="1"/>
</dbReference>
<comment type="subcellular location">
    <subcellularLocation>
        <location evidence="1">Cell membrane</location>
        <topology evidence="1">Multi-pass membrane protein</topology>
    </subcellularLocation>
</comment>
<dbReference type="SUPFAM" id="SSF50182">
    <property type="entry name" value="Sm-like ribonucleoproteins"/>
    <property type="match status" value="1"/>
</dbReference>
<evidence type="ECO:0000256" key="6">
    <source>
        <dbReference type="ARBA" id="ARBA00023136"/>
    </source>
</evidence>
<feature type="domain" description="DUF3772" evidence="10">
    <location>
        <begin position="127"/>
        <end position="183"/>
    </location>
</feature>
<dbReference type="Gene3D" id="1.10.287.1260">
    <property type="match status" value="1"/>
</dbReference>
<keyword evidence="4 7" id="KW-0812">Transmembrane</keyword>
<keyword evidence="6 7" id="KW-0472">Membrane</keyword>
<organism evidence="12 13">
    <name type="scientific">Amylibacter marinus</name>
    <dbReference type="NCBI Taxonomy" id="1475483"/>
    <lineage>
        <taxon>Bacteria</taxon>
        <taxon>Pseudomonadati</taxon>
        <taxon>Pseudomonadota</taxon>
        <taxon>Alphaproteobacteria</taxon>
        <taxon>Rhodobacterales</taxon>
        <taxon>Paracoccaceae</taxon>
        <taxon>Amylibacter</taxon>
    </lineage>
</organism>
<keyword evidence="8" id="KW-0732">Signal</keyword>
<dbReference type="EMBL" id="BSNN01000002">
    <property type="protein sequence ID" value="GLQ34154.1"/>
    <property type="molecule type" value="Genomic_DNA"/>
</dbReference>
<evidence type="ECO:0000256" key="1">
    <source>
        <dbReference type="ARBA" id="ARBA00004651"/>
    </source>
</evidence>
<feature type="transmembrane region" description="Helical" evidence="7">
    <location>
        <begin position="473"/>
        <end position="493"/>
    </location>
</feature>
<feature type="transmembrane region" description="Helical" evidence="7">
    <location>
        <begin position="238"/>
        <end position="259"/>
    </location>
</feature>
<evidence type="ECO:0000256" key="7">
    <source>
        <dbReference type="SAM" id="Phobius"/>
    </source>
</evidence>
<feature type="transmembrane region" description="Helical" evidence="7">
    <location>
        <begin position="589"/>
        <end position="617"/>
    </location>
</feature>
<dbReference type="InterPro" id="IPR022249">
    <property type="entry name" value="DUF3772"/>
</dbReference>
<keyword evidence="3" id="KW-1003">Cell membrane</keyword>
<dbReference type="InterPro" id="IPR010920">
    <property type="entry name" value="LSM_dom_sf"/>
</dbReference>
<dbReference type="SUPFAM" id="SSF82861">
    <property type="entry name" value="Mechanosensitive channel protein MscS (YggB), transmembrane region"/>
    <property type="match status" value="1"/>
</dbReference>
<dbReference type="Gene3D" id="2.30.30.60">
    <property type="match status" value="1"/>
</dbReference>
<dbReference type="InterPro" id="IPR049278">
    <property type="entry name" value="MS_channel_C"/>
</dbReference>
<dbReference type="InterPro" id="IPR052702">
    <property type="entry name" value="MscS-like_channel"/>
</dbReference>
<gene>
    <name evidence="12" type="ORF">GCM10007939_04370</name>
</gene>
<feature type="transmembrane region" description="Helical" evidence="7">
    <location>
        <begin position="348"/>
        <end position="368"/>
    </location>
</feature>
<feature type="transmembrane region" description="Helical" evidence="7">
    <location>
        <begin position="521"/>
        <end position="538"/>
    </location>
</feature>
<keyword evidence="13" id="KW-1185">Reference proteome</keyword>
<sequence length="782" mass="83971">MRSITRALLCAVFTGFLSASAIAQGTSIFNVDAFRTAATQIETAVEEARDSNETLEGYRSDLTAFRSASLSAQETYADRVASVRAQLDILGEEPTEAGVPETAEVKALRADLTGRLSEAQAPLIVTQEAFQRIENLIAEIDQIIRTRQSEALTSLGPSPLSPSLWPPAASAVGAYFSQLGGEVKNAFNSPIRTKRLAENAPIILLLLIIGGALVFPARNWVSRQMQISTDGIDQPRNAFSLFLMSTGLVICPMLGIYVITHAIELANIFAVRGNVLLGYIPQIALSLIVALWVARNLFAQGGPGARVLGVDQSKIIGGRRTCIGLGLVFALFYFSQAMNNSEKFSLEVSAVLTFPIIVLGAYGLYLIARKFRVYRQALHSDAMSAGDALSARIFRFANSLCLLVALVAPLVALIGYVNLGLLLVMSTLLSITLFTVLFLTYALFVGVIDWLAQPDSNESSPSTDVRAGGLYKSALGIVLVGVAMPLLAIVWGARVSDISDFWFAIKEGIDVGGTRLSFSDVLSFVIIFSIGYTVTRLLQAALRTAVLPNTGIDEAAQNSLVTGLGYIGIFLSALFAITSTGLDLSNLAIVAGALSVGIGFGLQAIVSNFVSGIILLIERPIKLGDWVEVGAVSGYVRKIAVRSTSIETFDKAVVIVPNADLIAGTVTNRTLTSTRGRVRVPIGVSYDCDPEAVRKVLLELIADHPLVLKHPAPSVFFMGFGADSLNFEMRGILRDVNSKLTVTSDMNFAIAARFAKEGFEIPFAQRDVRIKNLSELTRKNTD</sequence>
<feature type="transmembrane region" description="Helical" evidence="7">
    <location>
        <begin position="431"/>
        <end position="452"/>
    </location>
</feature>
<dbReference type="InterPro" id="IPR011014">
    <property type="entry name" value="MscS_channel_TM-2"/>
</dbReference>
<dbReference type="Pfam" id="PF12607">
    <property type="entry name" value="DUF3772"/>
    <property type="match status" value="1"/>
</dbReference>
<feature type="chain" id="PRO_5047126511" evidence="8">
    <location>
        <begin position="24"/>
        <end position="782"/>
    </location>
</feature>
<evidence type="ECO:0000256" key="3">
    <source>
        <dbReference type="ARBA" id="ARBA00022475"/>
    </source>
</evidence>
<feature type="transmembrane region" description="Helical" evidence="7">
    <location>
        <begin position="318"/>
        <end position="336"/>
    </location>
</feature>
<feature type="signal peptide" evidence="8">
    <location>
        <begin position="1"/>
        <end position="23"/>
    </location>
</feature>
<dbReference type="InterPro" id="IPR023408">
    <property type="entry name" value="MscS_beta-dom_sf"/>
</dbReference>
<comment type="similarity">
    <text evidence="2">Belongs to the MscS (TC 1.A.23) family.</text>
</comment>
<feature type="transmembrane region" description="Helical" evidence="7">
    <location>
        <begin position="559"/>
        <end position="577"/>
    </location>
</feature>
<comment type="caution">
    <text evidence="12">The sequence shown here is derived from an EMBL/GenBank/DDBJ whole genome shotgun (WGS) entry which is preliminary data.</text>
</comment>
<feature type="domain" description="Mechanosensitive ion channel MscS C-terminal" evidence="11">
    <location>
        <begin position="678"/>
        <end position="761"/>
    </location>
</feature>
<evidence type="ECO:0000313" key="13">
    <source>
        <dbReference type="Proteomes" id="UP001156694"/>
    </source>
</evidence>
<feature type="domain" description="Mechanosensitive ion channel MscS" evidence="9">
    <location>
        <begin position="605"/>
        <end position="669"/>
    </location>
</feature>
<dbReference type="Gene3D" id="3.30.70.100">
    <property type="match status" value="1"/>
</dbReference>